<reference evidence="3 4" key="1">
    <citation type="submission" date="2017-09" db="EMBL/GenBank/DDBJ databases">
        <authorList>
            <person name="Lee N."/>
            <person name="Cho B.-K."/>
        </authorList>
    </citation>
    <scope>NUCLEOTIDE SEQUENCE [LARGE SCALE GENOMIC DNA]</scope>
    <source>
        <strain evidence="3 4">ATCC 13740</strain>
    </source>
</reference>
<feature type="compositionally biased region" description="Low complexity" evidence="1">
    <location>
        <begin position="299"/>
        <end position="308"/>
    </location>
</feature>
<dbReference type="KEGG" id="scoe:CP976_42410"/>
<feature type="region of interest" description="Disordered" evidence="1">
    <location>
        <begin position="288"/>
        <end position="337"/>
    </location>
</feature>
<dbReference type="SMART" id="SM00530">
    <property type="entry name" value="HTH_XRE"/>
    <property type="match status" value="1"/>
</dbReference>
<accession>A0A5J6IG73</accession>
<dbReference type="Pfam" id="PF17765">
    <property type="entry name" value="MLTR_LBD"/>
    <property type="match status" value="1"/>
</dbReference>
<dbReference type="PROSITE" id="PS50943">
    <property type="entry name" value="HTH_CROC1"/>
    <property type="match status" value="1"/>
</dbReference>
<dbReference type="Proteomes" id="UP000326598">
    <property type="component" value="Chromosome"/>
</dbReference>
<evidence type="ECO:0000313" key="3">
    <source>
        <dbReference type="EMBL" id="QEV30061.1"/>
    </source>
</evidence>
<dbReference type="AlphaFoldDB" id="A0A5J6IG73"/>
<proteinExistence type="predicted"/>
<evidence type="ECO:0000256" key="1">
    <source>
        <dbReference type="SAM" id="MobiDB-lite"/>
    </source>
</evidence>
<dbReference type="Pfam" id="PF13560">
    <property type="entry name" value="HTH_31"/>
    <property type="match status" value="1"/>
</dbReference>
<dbReference type="EMBL" id="CP023694">
    <property type="protein sequence ID" value="QEV30061.1"/>
    <property type="molecule type" value="Genomic_DNA"/>
</dbReference>
<evidence type="ECO:0000313" key="4">
    <source>
        <dbReference type="Proteomes" id="UP000326598"/>
    </source>
</evidence>
<feature type="domain" description="HTH cro/C1-type" evidence="2">
    <location>
        <begin position="44"/>
        <end position="91"/>
    </location>
</feature>
<name>A0A5J6IG73_STRC4</name>
<feature type="region of interest" description="Disordered" evidence="1">
    <location>
        <begin position="1"/>
        <end position="41"/>
    </location>
</feature>
<dbReference type="InterPro" id="IPR041413">
    <property type="entry name" value="MLTR_LBD"/>
</dbReference>
<sequence>MSAQGDNGTSRRGSDLGKALRRWRDRVPPTAVGLPAGRSRRTPGLRREELALLAGISAEYVIRLEQGRATSPSAQVLGALARALRLSEAERAHLFALAGQPEPTDGRLPDRLTPGVQRLLDQMPGTPVGVYDAAWTLIAFNRLHAALLGDPFPLTDRDRNLVWQHFTGPPGPVRHTPAQQARFETAMVFDLRSASTRYPTDPVLRRLVTGLRSTSPRFATLWEAHEVSGHMLHTKTIHHPEVGPLHLDCDILTEPGGDLRIVILTAPPGSDTASRLGLLDVIGTQQMTEPSHPRHGVTPPTYSHHSASPSPPHHDRTPTPAHPANTAHFAWPTDEMP</sequence>
<dbReference type="RefSeq" id="WP_150485104.1">
    <property type="nucleotide sequence ID" value="NZ_BMTB01000022.1"/>
</dbReference>
<dbReference type="SUPFAM" id="SSF47413">
    <property type="entry name" value="lambda repressor-like DNA-binding domains"/>
    <property type="match status" value="1"/>
</dbReference>
<dbReference type="PANTHER" id="PTHR35010:SF2">
    <property type="entry name" value="BLL4672 PROTEIN"/>
    <property type="match status" value="1"/>
</dbReference>
<protein>
    <submittedName>
        <fullName evidence="3">XRE family transcriptional regulator</fullName>
    </submittedName>
</protein>
<dbReference type="GO" id="GO:0003677">
    <property type="term" value="F:DNA binding"/>
    <property type="evidence" value="ECO:0007669"/>
    <property type="project" value="InterPro"/>
</dbReference>
<gene>
    <name evidence="3" type="ORF">CP976_42410</name>
</gene>
<dbReference type="Gene3D" id="3.30.450.180">
    <property type="match status" value="1"/>
</dbReference>
<dbReference type="InterPro" id="IPR010982">
    <property type="entry name" value="Lambda_DNA-bd_dom_sf"/>
</dbReference>
<dbReference type="InterPro" id="IPR001387">
    <property type="entry name" value="Cro/C1-type_HTH"/>
</dbReference>
<dbReference type="CDD" id="cd00093">
    <property type="entry name" value="HTH_XRE"/>
    <property type="match status" value="1"/>
</dbReference>
<evidence type="ECO:0000259" key="2">
    <source>
        <dbReference type="PROSITE" id="PS50943"/>
    </source>
</evidence>
<dbReference type="Gene3D" id="1.10.260.40">
    <property type="entry name" value="lambda repressor-like DNA-binding domains"/>
    <property type="match status" value="1"/>
</dbReference>
<feature type="compositionally biased region" description="Polar residues" evidence="1">
    <location>
        <begin position="1"/>
        <end position="11"/>
    </location>
</feature>
<dbReference type="GeneID" id="91422653"/>
<dbReference type="PANTHER" id="PTHR35010">
    <property type="entry name" value="BLL4672 PROTEIN-RELATED"/>
    <property type="match status" value="1"/>
</dbReference>
<organism evidence="3 4">
    <name type="scientific">Streptomyces coeruleorubidus</name>
    <dbReference type="NCBI Taxonomy" id="116188"/>
    <lineage>
        <taxon>Bacteria</taxon>
        <taxon>Bacillati</taxon>
        <taxon>Actinomycetota</taxon>
        <taxon>Actinomycetes</taxon>
        <taxon>Kitasatosporales</taxon>
        <taxon>Streptomycetaceae</taxon>
        <taxon>Streptomyces</taxon>
    </lineage>
</organism>